<accession>A0ACB6QKI3</accession>
<feature type="non-terminal residue" evidence="1">
    <location>
        <position position="357"/>
    </location>
</feature>
<keyword evidence="2" id="KW-1185">Reference proteome</keyword>
<reference evidence="1" key="1">
    <citation type="journal article" date="2020" name="Stud. Mycol.">
        <title>101 Dothideomycetes genomes: a test case for predicting lifestyles and emergence of pathogens.</title>
        <authorList>
            <person name="Haridas S."/>
            <person name="Albert R."/>
            <person name="Binder M."/>
            <person name="Bloem J."/>
            <person name="Labutti K."/>
            <person name="Salamov A."/>
            <person name="Andreopoulos B."/>
            <person name="Baker S."/>
            <person name="Barry K."/>
            <person name="Bills G."/>
            <person name="Bluhm B."/>
            <person name="Cannon C."/>
            <person name="Castanera R."/>
            <person name="Culley D."/>
            <person name="Daum C."/>
            <person name="Ezra D."/>
            <person name="Gonzalez J."/>
            <person name="Henrissat B."/>
            <person name="Kuo A."/>
            <person name="Liang C."/>
            <person name="Lipzen A."/>
            <person name="Lutzoni F."/>
            <person name="Magnuson J."/>
            <person name="Mondo S."/>
            <person name="Nolan M."/>
            <person name="Ohm R."/>
            <person name="Pangilinan J."/>
            <person name="Park H.-J."/>
            <person name="Ramirez L."/>
            <person name="Alfaro M."/>
            <person name="Sun H."/>
            <person name="Tritt A."/>
            <person name="Yoshinaga Y."/>
            <person name="Zwiers L.-H."/>
            <person name="Turgeon B."/>
            <person name="Goodwin S."/>
            <person name="Spatafora J."/>
            <person name="Crous P."/>
            <person name="Grigoriev I."/>
        </authorList>
    </citation>
    <scope>NUCLEOTIDE SEQUENCE</scope>
    <source>
        <strain evidence="1">ATCC 200398</strain>
    </source>
</reference>
<gene>
    <name evidence="1" type="ORF">BDR25DRAFT_234702</name>
</gene>
<organism evidence="1 2">
    <name type="scientific">Lindgomyces ingoldianus</name>
    <dbReference type="NCBI Taxonomy" id="673940"/>
    <lineage>
        <taxon>Eukaryota</taxon>
        <taxon>Fungi</taxon>
        <taxon>Dikarya</taxon>
        <taxon>Ascomycota</taxon>
        <taxon>Pezizomycotina</taxon>
        <taxon>Dothideomycetes</taxon>
        <taxon>Pleosporomycetidae</taxon>
        <taxon>Pleosporales</taxon>
        <taxon>Lindgomycetaceae</taxon>
        <taxon>Lindgomyces</taxon>
    </lineage>
</organism>
<evidence type="ECO:0000313" key="1">
    <source>
        <dbReference type="EMBL" id="KAF2467431.1"/>
    </source>
</evidence>
<comment type="caution">
    <text evidence="1">The sequence shown here is derived from an EMBL/GenBank/DDBJ whole genome shotgun (WGS) entry which is preliminary data.</text>
</comment>
<dbReference type="Proteomes" id="UP000799755">
    <property type="component" value="Unassembled WGS sequence"/>
</dbReference>
<protein>
    <submittedName>
        <fullName evidence="1">Uncharacterized protein</fullName>
    </submittedName>
</protein>
<proteinExistence type="predicted"/>
<evidence type="ECO:0000313" key="2">
    <source>
        <dbReference type="Proteomes" id="UP000799755"/>
    </source>
</evidence>
<dbReference type="EMBL" id="MU003520">
    <property type="protein sequence ID" value="KAF2467431.1"/>
    <property type="molecule type" value="Genomic_DNA"/>
</dbReference>
<name>A0ACB6QKI3_9PLEO</name>
<sequence>MVDESDLDLPKSGIIALPQSTVKRIGSSQVLVDPSSVVKELIDNALDARATAIFVFVSANTIDCIEVKDNGHGIPAEDWPLVCRRYCTSKIRDFDDLKEVGGKWLGFRGEAMAGIAEMSGTLGITTRVEGESVAVLLKIGRSGEIESTERASRPVGTTVKVTNFFKTLPVRKQAALKHSARCLAQIKRMMQAYAFARPTVRFSLQVRKAKTDKGNWVYAPKPGLSPEDAALKVIGRECASQCNWTALEVDGFEIQAFLPRPDAAGAKIANEGAFISIDSRPVSTSRGLMRQLVAAFKERLRKANLALASTKDPFICMNIKCPPDSYDSNIEPAKDDVLFENGELVLGVVDKLLRLHY</sequence>